<keyword evidence="2" id="KW-1185">Reference proteome</keyword>
<evidence type="ECO:0000313" key="2">
    <source>
        <dbReference type="Proteomes" id="UP001155241"/>
    </source>
</evidence>
<dbReference type="Pfam" id="PF12006">
    <property type="entry name" value="DUF3500"/>
    <property type="match status" value="1"/>
</dbReference>
<organism evidence="1 2">
    <name type="scientific">Aeoliella straminimaris</name>
    <dbReference type="NCBI Taxonomy" id="2954799"/>
    <lineage>
        <taxon>Bacteria</taxon>
        <taxon>Pseudomonadati</taxon>
        <taxon>Planctomycetota</taxon>
        <taxon>Planctomycetia</taxon>
        <taxon>Pirellulales</taxon>
        <taxon>Lacipirellulaceae</taxon>
        <taxon>Aeoliella</taxon>
    </lineage>
</organism>
<dbReference type="Proteomes" id="UP001155241">
    <property type="component" value="Unassembled WGS sequence"/>
</dbReference>
<evidence type="ECO:0000313" key="1">
    <source>
        <dbReference type="EMBL" id="MCO6045673.1"/>
    </source>
</evidence>
<gene>
    <name evidence="1" type="ORF">NG895_17385</name>
</gene>
<comment type="caution">
    <text evidence="1">The sequence shown here is derived from an EMBL/GenBank/DDBJ whole genome shotgun (WGS) entry which is preliminary data.</text>
</comment>
<dbReference type="InterPro" id="IPR021889">
    <property type="entry name" value="DUF3500"/>
</dbReference>
<sequence length="348" mass="38900">MLLPNGRNATRRDFLSRTGKLAIGAGLATAVPGVRLLAAEAPKPKSTPESLTKVLYETLSPKQRETICFGWDHEDGRGLLRTHVAANWRITDPLVSSDFYTNDQREIIRHILEGIVQPEWHERIYKQLKDDSGGFGKENSIAIFGEPGSKKCEFVLTGRHMTLRADGNTTPHVAFGGPIFYGHAAQSFDEAPDHPGNVFWPQAQVANKLYQMLDGEQQDAALVRNPKMPAEDDVYFEGTGEKAAKEFQGIAVGQLSSDQQEHMQKVLKKLIEPYRQSDQDEVVRCLDKFGGLEACHLAFYEEDDLGGDHVWDNWRLEGPAFVWHFRGAPHVHCWVNVADSPEVELNAG</sequence>
<dbReference type="InterPro" id="IPR006311">
    <property type="entry name" value="TAT_signal"/>
</dbReference>
<protein>
    <submittedName>
        <fullName evidence="1">DUF3500 domain-containing protein</fullName>
    </submittedName>
</protein>
<accession>A0A9X2JIF6</accession>
<dbReference type="PROSITE" id="PS51318">
    <property type="entry name" value="TAT"/>
    <property type="match status" value="1"/>
</dbReference>
<name>A0A9X2JIF6_9BACT</name>
<proteinExistence type="predicted"/>
<dbReference type="RefSeq" id="WP_252853786.1">
    <property type="nucleotide sequence ID" value="NZ_JAMXLR010000061.1"/>
</dbReference>
<dbReference type="AlphaFoldDB" id="A0A9X2JIF6"/>
<dbReference type="EMBL" id="JAMXLR010000061">
    <property type="protein sequence ID" value="MCO6045673.1"/>
    <property type="molecule type" value="Genomic_DNA"/>
</dbReference>
<reference evidence="1" key="1">
    <citation type="submission" date="2022-06" db="EMBL/GenBank/DDBJ databases">
        <title>Aeoliella straminimaris, a novel planctomycete from sediments.</title>
        <authorList>
            <person name="Vitorino I.R."/>
            <person name="Lage O.M."/>
        </authorList>
    </citation>
    <scope>NUCLEOTIDE SEQUENCE</scope>
    <source>
        <strain evidence="1">ICT_H6.2</strain>
    </source>
</reference>